<feature type="transmembrane region" description="Helical" evidence="12">
    <location>
        <begin position="130"/>
        <end position="152"/>
    </location>
</feature>
<dbReference type="PRINTS" id="PR00344">
    <property type="entry name" value="BCTRLSENSOR"/>
</dbReference>
<feature type="compositionally biased region" description="Basic and acidic residues" evidence="11">
    <location>
        <begin position="857"/>
        <end position="868"/>
    </location>
</feature>
<dbReference type="CDD" id="cd00082">
    <property type="entry name" value="HisKA"/>
    <property type="match status" value="1"/>
</dbReference>
<evidence type="ECO:0000256" key="5">
    <source>
        <dbReference type="ARBA" id="ARBA00022679"/>
    </source>
</evidence>
<dbReference type="Gene3D" id="1.10.287.130">
    <property type="match status" value="1"/>
</dbReference>
<accession>A0A7S3L633</accession>
<dbReference type="PANTHER" id="PTHR43047">
    <property type="entry name" value="TWO-COMPONENT HISTIDINE PROTEIN KINASE"/>
    <property type="match status" value="1"/>
</dbReference>
<evidence type="ECO:0000256" key="1">
    <source>
        <dbReference type="ARBA" id="ARBA00000085"/>
    </source>
</evidence>
<dbReference type="InterPro" id="IPR011006">
    <property type="entry name" value="CheY-like_superfamily"/>
</dbReference>
<dbReference type="AlphaFoldDB" id="A0A7S3L633"/>
<dbReference type="SMART" id="SM00448">
    <property type="entry name" value="REC"/>
    <property type="match status" value="1"/>
</dbReference>
<feature type="region of interest" description="Disordered" evidence="11">
    <location>
        <begin position="401"/>
        <end position="423"/>
    </location>
</feature>
<dbReference type="Gene3D" id="3.40.50.2300">
    <property type="match status" value="1"/>
</dbReference>
<feature type="domain" description="Response regulatory" evidence="14">
    <location>
        <begin position="899"/>
        <end position="1017"/>
    </location>
</feature>
<dbReference type="InterPro" id="IPR003594">
    <property type="entry name" value="HATPase_dom"/>
</dbReference>
<dbReference type="Gene3D" id="3.30.450.350">
    <property type="entry name" value="CHASE domain"/>
    <property type="match status" value="1"/>
</dbReference>
<feature type="compositionally biased region" description="Polar residues" evidence="11">
    <location>
        <begin position="41"/>
        <end position="51"/>
    </location>
</feature>
<protein>
    <recommendedName>
        <fullName evidence="3">histidine kinase</fullName>
        <ecNumber evidence="3">2.7.13.3</ecNumber>
    </recommendedName>
</protein>
<dbReference type="EMBL" id="HBIM01010039">
    <property type="protein sequence ID" value="CAE0411008.1"/>
    <property type="molecule type" value="Transcribed_RNA"/>
</dbReference>
<evidence type="ECO:0000256" key="10">
    <source>
        <dbReference type="PROSITE-ProRule" id="PRU00169"/>
    </source>
</evidence>
<evidence type="ECO:0000256" key="12">
    <source>
        <dbReference type="SAM" id="Phobius"/>
    </source>
</evidence>
<evidence type="ECO:0000256" key="3">
    <source>
        <dbReference type="ARBA" id="ARBA00012438"/>
    </source>
</evidence>
<dbReference type="EC" id="2.7.13.3" evidence="3"/>
<dbReference type="InterPro" id="IPR042240">
    <property type="entry name" value="CHASE_sf"/>
</dbReference>
<dbReference type="SMART" id="SM00387">
    <property type="entry name" value="HATPase_c"/>
    <property type="match status" value="1"/>
</dbReference>
<dbReference type="Pfam" id="PF02518">
    <property type="entry name" value="HATPase_c"/>
    <property type="match status" value="1"/>
</dbReference>
<feature type="region of interest" description="Disordered" evidence="11">
    <location>
        <begin position="32"/>
        <end position="122"/>
    </location>
</feature>
<evidence type="ECO:0000259" key="14">
    <source>
        <dbReference type="PROSITE" id="PS50110"/>
    </source>
</evidence>
<dbReference type="PROSITE" id="PS50109">
    <property type="entry name" value="HIS_KIN"/>
    <property type="match status" value="1"/>
</dbReference>
<dbReference type="InterPro" id="IPR003661">
    <property type="entry name" value="HisK_dim/P_dom"/>
</dbReference>
<organism evidence="15">
    <name type="scientific">Amphora coffeiformis</name>
    <dbReference type="NCBI Taxonomy" id="265554"/>
    <lineage>
        <taxon>Eukaryota</taxon>
        <taxon>Sar</taxon>
        <taxon>Stramenopiles</taxon>
        <taxon>Ochrophyta</taxon>
        <taxon>Bacillariophyta</taxon>
        <taxon>Bacillariophyceae</taxon>
        <taxon>Bacillariophycidae</taxon>
        <taxon>Thalassiophysales</taxon>
        <taxon>Catenulaceae</taxon>
        <taxon>Amphora</taxon>
    </lineage>
</organism>
<feature type="region of interest" description="Disordered" evidence="11">
    <location>
        <begin position="857"/>
        <end position="887"/>
    </location>
</feature>
<dbReference type="Gene3D" id="3.30.565.10">
    <property type="entry name" value="Histidine kinase-like ATPase, C-terminal domain"/>
    <property type="match status" value="1"/>
</dbReference>
<dbReference type="SUPFAM" id="SSF47384">
    <property type="entry name" value="Homodimeric domain of signal transducing histidine kinase"/>
    <property type="match status" value="1"/>
</dbReference>
<dbReference type="SUPFAM" id="SSF55874">
    <property type="entry name" value="ATPase domain of HSP90 chaperone/DNA topoisomerase II/histidine kinase"/>
    <property type="match status" value="1"/>
</dbReference>
<comment type="catalytic activity">
    <reaction evidence="1">
        <text>ATP + protein L-histidine = ADP + protein N-phospho-L-histidine.</text>
        <dbReference type="EC" id="2.7.13.3"/>
    </reaction>
</comment>
<reference evidence="15" key="1">
    <citation type="submission" date="2021-01" db="EMBL/GenBank/DDBJ databases">
        <authorList>
            <person name="Corre E."/>
            <person name="Pelletier E."/>
            <person name="Niang G."/>
            <person name="Scheremetjew M."/>
            <person name="Finn R."/>
            <person name="Kale V."/>
            <person name="Holt S."/>
            <person name="Cochrane G."/>
            <person name="Meng A."/>
            <person name="Brown T."/>
            <person name="Cohen L."/>
        </authorList>
    </citation>
    <scope>NUCLEOTIDE SEQUENCE</scope>
    <source>
        <strain evidence="15">CCMP127</strain>
    </source>
</reference>
<keyword evidence="4 10" id="KW-0597">Phosphoprotein</keyword>
<gene>
    <name evidence="15" type="ORF">ACOF00016_LOCUS8413</name>
</gene>
<evidence type="ECO:0000256" key="2">
    <source>
        <dbReference type="ARBA" id="ARBA00004370"/>
    </source>
</evidence>
<keyword evidence="6 12" id="KW-0812">Transmembrane</keyword>
<keyword evidence="5" id="KW-0808">Transferase</keyword>
<dbReference type="GO" id="GO:0000155">
    <property type="term" value="F:phosphorelay sensor kinase activity"/>
    <property type="evidence" value="ECO:0007669"/>
    <property type="project" value="InterPro"/>
</dbReference>
<evidence type="ECO:0000256" key="6">
    <source>
        <dbReference type="ARBA" id="ARBA00022692"/>
    </source>
</evidence>
<dbReference type="InterPro" id="IPR001789">
    <property type="entry name" value="Sig_transdc_resp-reg_receiver"/>
</dbReference>
<keyword evidence="9 12" id="KW-0472">Membrane</keyword>
<keyword evidence="8 12" id="KW-1133">Transmembrane helix</keyword>
<sequence length="1028" mass="113820">MTDSPLTVTSITITSTAISSISTATPVRPLFPAFQKKNQTKKSSLTTTNGSKVKHAPSTPKTSIESEDHPLYSQSNINKMPNISLPETHMDVEQGNLSYDGNKDDDPTKQTSSSSPHAGSHSKLASTTSIVAALVVAAVGACAAALVLGTGVPAARRDAETTFSAFAGDVVQQLERVWSDYQDAGLWVQQSSLPLGLDLNHEDKEDDSVLSPNATISAAETNAILRRIAEQRRRLEQIHAYLQSTDDHDAHSHGHDTYDNSYDHYGLDYSWIGLAPYVPHAERALYETEGAEYFNSVVPPGFSFSYDGFRVVEGMALVPQSENPFYYPLHYVQPSSSFGFFDLDFYSRSFLLKPVIDQALASSRPVLSRRIFTNPTSQKYAVILIHPGAKLTTLPTTTTTTVNNSNSTTEHDNHGNLPTLEQEERPRDVAVVAVLIDALLGNVGRLLNGRRIPYSVFLFDSTASETEDEGDDYDPPYLGGVRFDCDGPCDPVAIGAEAEGETGKVQFFPPMPLAEVRALDRSYKYEHTWTIASRRWTVIVLADPGEYKPDLTFLILGSVMIFVACLLLSLWLWTNHRRQARYYQLMQAAETEKAALLVRHAQETARRERELNDFIAHEVRNPLSAALSASSFVTAEVQSPRPLETLASQTSVKEDMDIVNSSLHFINDLLRNMLDMHRANSNQLQLELKHTDMKRDILDPVAAMLYSRGADFEVIVECEPDVLVFMADKLRLKQIILNLGRNSCKFVEKGFVRLRAVTDHGTDSDEEEGIGGNVTIYIEDSGPGIPHEKRGKLFNKFQESLDTLHQGTGIGLAVCRRLIDLMGGDIVLDESYDSGIPGYPGARFVVHLNHTAVSFDEHSMSSENDKVVESTSEPNTEPQHADEKSQTPHALLPLPENLSVLFVDDDLLLRRLFRRSVQKIMPHWHVDEASSGEAALSKAAERHYDIIFMDQYMSSVSKQLLGTETVRALRSNGVTQARICGLSANDMESQFLRAGANAFLIKPFPCGTGPLTKELMRIYSSDTFEVAQ</sequence>
<dbReference type="InterPro" id="IPR004358">
    <property type="entry name" value="Sig_transdc_His_kin-like_C"/>
</dbReference>
<evidence type="ECO:0000259" key="13">
    <source>
        <dbReference type="PROSITE" id="PS50109"/>
    </source>
</evidence>
<dbReference type="SMART" id="SM01079">
    <property type="entry name" value="CHASE"/>
    <property type="match status" value="1"/>
</dbReference>
<dbReference type="InterPro" id="IPR005467">
    <property type="entry name" value="His_kinase_dom"/>
</dbReference>
<evidence type="ECO:0000256" key="11">
    <source>
        <dbReference type="SAM" id="MobiDB-lite"/>
    </source>
</evidence>
<comment type="subcellular location">
    <subcellularLocation>
        <location evidence="2">Membrane</location>
    </subcellularLocation>
</comment>
<name>A0A7S3L633_9STRA</name>
<evidence type="ECO:0000256" key="8">
    <source>
        <dbReference type="ARBA" id="ARBA00022989"/>
    </source>
</evidence>
<dbReference type="Pfam" id="PF03924">
    <property type="entry name" value="CHASE"/>
    <property type="match status" value="1"/>
</dbReference>
<feature type="compositionally biased region" description="Polar residues" evidence="11">
    <location>
        <begin position="72"/>
        <end position="81"/>
    </location>
</feature>
<dbReference type="PROSITE" id="PS50110">
    <property type="entry name" value="RESPONSE_REGULATORY"/>
    <property type="match status" value="1"/>
</dbReference>
<feature type="modified residue" description="4-aspartylphosphate" evidence="10">
    <location>
        <position position="950"/>
    </location>
</feature>
<dbReference type="SUPFAM" id="SSF52172">
    <property type="entry name" value="CheY-like"/>
    <property type="match status" value="1"/>
</dbReference>
<proteinExistence type="predicted"/>
<dbReference type="GO" id="GO:0005886">
    <property type="term" value="C:plasma membrane"/>
    <property type="evidence" value="ECO:0007669"/>
    <property type="project" value="TreeGrafter"/>
</dbReference>
<dbReference type="InterPro" id="IPR036097">
    <property type="entry name" value="HisK_dim/P_sf"/>
</dbReference>
<dbReference type="InterPro" id="IPR006189">
    <property type="entry name" value="CHASE_dom"/>
</dbReference>
<feature type="compositionally biased region" description="Low complexity" evidence="11">
    <location>
        <begin position="112"/>
        <end position="122"/>
    </location>
</feature>
<dbReference type="GO" id="GO:0009927">
    <property type="term" value="F:histidine phosphotransfer kinase activity"/>
    <property type="evidence" value="ECO:0007669"/>
    <property type="project" value="TreeGrafter"/>
</dbReference>
<keyword evidence="7" id="KW-0418">Kinase</keyword>
<dbReference type="PANTHER" id="PTHR43047:SF72">
    <property type="entry name" value="OSMOSENSING HISTIDINE PROTEIN KINASE SLN1"/>
    <property type="match status" value="1"/>
</dbReference>
<feature type="domain" description="Histidine kinase" evidence="13">
    <location>
        <begin position="614"/>
        <end position="852"/>
    </location>
</feature>
<feature type="compositionally biased region" description="Polar residues" evidence="11">
    <location>
        <begin position="869"/>
        <end position="878"/>
    </location>
</feature>
<dbReference type="Pfam" id="PF00072">
    <property type="entry name" value="Response_reg"/>
    <property type="match status" value="1"/>
</dbReference>
<evidence type="ECO:0000256" key="4">
    <source>
        <dbReference type="ARBA" id="ARBA00022553"/>
    </source>
</evidence>
<dbReference type="CDD" id="cd17546">
    <property type="entry name" value="REC_hyHK_CKI1_RcsC-like"/>
    <property type="match status" value="1"/>
</dbReference>
<evidence type="ECO:0000313" key="15">
    <source>
        <dbReference type="EMBL" id="CAE0411008.1"/>
    </source>
</evidence>
<evidence type="ECO:0000256" key="9">
    <source>
        <dbReference type="ARBA" id="ARBA00023136"/>
    </source>
</evidence>
<dbReference type="InterPro" id="IPR036890">
    <property type="entry name" value="HATPase_C_sf"/>
</dbReference>
<feature type="transmembrane region" description="Helical" evidence="12">
    <location>
        <begin position="551"/>
        <end position="573"/>
    </location>
</feature>
<evidence type="ECO:0000256" key="7">
    <source>
        <dbReference type="ARBA" id="ARBA00022777"/>
    </source>
</evidence>